<evidence type="ECO:0000313" key="3">
    <source>
        <dbReference type="EMBL" id="NNU79452.1"/>
    </source>
</evidence>
<organism evidence="3 4">
    <name type="scientific">Halovulum dunhuangense</name>
    <dbReference type="NCBI Taxonomy" id="1505036"/>
    <lineage>
        <taxon>Bacteria</taxon>
        <taxon>Pseudomonadati</taxon>
        <taxon>Pseudomonadota</taxon>
        <taxon>Alphaproteobacteria</taxon>
        <taxon>Rhodobacterales</taxon>
        <taxon>Paracoccaceae</taxon>
        <taxon>Halovulum</taxon>
    </lineage>
</organism>
<dbReference type="EMBL" id="JABFBC010000001">
    <property type="protein sequence ID" value="NNU79452.1"/>
    <property type="molecule type" value="Genomic_DNA"/>
</dbReference>
<feature type="domain" description="Glycosyl transferase family 1" evidence="2">
    <location>
        <begin position="163"/>
        <end position="322"/>
    </location>
</feature>
<dbReference type="Proteomes" id="UP000572377">
    <property type="component" value="Unassembled WGS sequence"/>
</dbReference>
<dbReference type="RefSeq" id="WP_171322456.1">
    <property type="nucleotide sequence ID" value="NZ_JABFBC010000001.1"/>
</dbReference>
<dbReference type="SUPFAM" id="SSF53756">
    <property type="entry name" value="UDP-Glycosyltransferase/glycogen phosphorylase"/>
    <property type="match status" value="1"/>
</dbReference>
<dbReference type="GO" id="GO:0009103">
    <property type="term" value="P:lipopolysaccharide biosynthetic process"/>
    <property type="evidence" value="ECO:0007669"/>
    <property type="project" value="TreeGrafter"/>
</dbReference>
<dbReference type="GO" id="GO:0016757">
    <property type="term" value="F:glycosyltransferase activity"/>
    <property type="evidence" value="ECO:0007669"/>
    <property type="project" value="InterPro"/>
</dbReference>
<dbReference type="PANTHER" id="PTHR46401:SF2">
    <property type="entry name" value="GLYCOSYLTRANSFERASE WBBK-RELATED"/>
    <property type="match status" value="1"/>
</dbReference>
<sequence>MKLAFAVPGRITTRTGGTLYDLHLIRALEALGHSVHLLELGDGWPHPDAGTMQAAIDRLAALDHATPVIVDGLAYGAFQTEALAGVKAPMTALVHHPLALEAGLPADLAARMAAREKANLALARQVLVPSPHTAAVLRAEYGTAADRVTIALPGFSLPAPSHTPRATPPLILSVGILCARKGHDVLLDALARIADLDWQAAIIGRPHEAAVVAALPRLRADLGLDDRVRILGEVPDETLAEHYRSASLFALATRYEGYGMVFGEALGHSLPIVSCRGGAVPDTVPAGAGILVDVDDAAAFARALRRILVDDALRHECATAARAAAEALPSWADTARLVADRLAAAR</sequence>
<dbReference type="Pfam" id="PF00534">
    <property type="entry name" value="Glycos_transf_1"/>
    <property type="match status" value="1"/>
</dbReference>
<evidence type="ECO:0000256" key="1">
    <source>
        <dbReference type="ARBA" id="ARBA00022679"/>
    </source>
</evidence>
<evidence type="ECO:0000259" key="2">
    <source>
        <dbReference type="Pfam" id="PF00534"/>
    </source>
</evidence>
<keyword evidence="1 3" id="KW-0808">Transferase</keyword>
<keyword evidence="4" id="KW-1185">Reference proteome</keyword>
<dbReference type="CDD" id="cd03801">
    <property type="entry name" value="GT4_PimA-like"/>
    <property type="match status" value="1"/>
</dbReference>
<dbReference type="Gene3D" id="3.40.50.2000">
    <property type="entry name" value="Glycogen Phosphorylase B"/>
    <property type="match status" value="2"/>
</dbReference>
<comment type="caution">
    <text evidence="3">The sequence shown here is derived from an EMBL/GenBank/DDBJ whole genome shotgun (WGS) entry which is preliminary data.</text>
</comment>
<protein>
    <submittedName>
        <fullName evidence="3">Glycosyltransferase family 4 protein</fullName>
    </submittedName>
</protein>
<dbReference type="AlphaFoldDB" id="A0A849KZB8"/>
<reference evidence="3 4" key="1">
    <citation type="submission" date="2020-05" db="EMBL/GenBank/DDBJ databases">
        <title>Gimesia benthica sp. nov., a novel planctomycete isolated from a deep-sea water sample of the Northwest Indian Ocean.</title>
        <authorList>
            <person name="Wang J."/>
            <person name="Ruan C."/>
            <person name="Song L."/>
            <person name="Zhu Y."/>
            <person name="Li A."/>
            <person name="Zheng X."/>
            <person name="Wang L."/>
            <person name="Lu Z."/>
            <person name="Huang Y."/>
            <person name="Du W."/>
            <person name="Zhou Y."/>
            <person name="Huang L."/>
            <person name="Dai X."/>
        </authorList>
    </citation>
    <scope>NUCLEOTIDE SEQUENCE [LARGE SCALE GENOMIC DNA]</scope>
    <source>
        <strain evidence="3 4">YYQ-30</strain>
    </source>
</reference>
<gene>
    <name evidence="3" type="ORF">HMH01_03280</name>
</gene>
<dbReference type="PANTHER" id="PTHR46401">
    <property type="entry name" value="GLYCOSYLTRANSFERASE WBBK-RELATED"/>
    <property type="match status" value="1"/>
</dbReference>
<accession>A0A849KZB8</accession>
<evidence type="ECO:0000313" key="4">
    <source>
        <dbReference type="Proteomes" id="UP000572377"/>
    </source>
</evidence>
<proteinExistence type="predicted"/>
<dbReference type="InterPro" id="IPR001296">
    <property type="entry name" value="Glyco_trans_1"/>
</dbReference>
<name>A0A849KZB8_9RHOB</name>